<dbReference type="EMBL" id="CAJVPW010038633">
    <property type="protein sequence ID" value="CAG8742564.1"/>
    <property type="molecule type" value="Genomic_DNA"/>
</dbReference>
<comment type="caution">
    <text evidence="1">The sequence shown here is derived from an EMBL/GenBank/DDBJ whole genome shotgun (WGS) entry which is preliminary data.</text>
</comment>
<evidence type="ECO:0000313" key="1">
    <source>
        <dbReference type="EMBL" id="CAG8742564.1"/>
    </source>
</evidence>
<proteinExistence type="predicted"/>
<gene>
    <name evidence="1" type="ORF">SPELUC_LOCUS13917</name>
</gene>
<feature type="non-terminal residue" evidence="1">
    <location>
        <position position="257"/>
    </location>
</feature>
<evidence type="ECO:0000313" key="2">
    <source>
        <dbReference type="Proteomes" id="UP000789366"/>
    </source>
</evidence>
<protein>
    <submittedName>
        <fullName evidence="1">14953_t:CDS:1</fullName>
    </submittedName>
</protein>
<organism evidence="1 2">
    <name type="scientific">Cetraspora pellucida</name>
    <dbReference type="NCBI Taxonomy" id="1433469"/>
    <lineage>
        <taxon>Eukaryota</taxon>
        <taxon>Fungi</taxon>
        <taxon>Fungi incertae sedis</taxon>
        <taxon>Mucoromycota</taxon>
        <taxon>Glomeromycotina</taxon>
        <taxon>Glomeromycetes</taxon>
        <taxon>Diversisporales</taxon>
        <taxon>Gigasporaceae</taxon>
        <taxon>Cetraspora</taxon>
    </lineage>
</organism>
<keyword evidence="2" id="KW-1185">Reference proteome</keyword>
<name>A0ACA9QA32_9GLOM</name>
<sequence length="257" mass="29944">VTYKLLKHKNLPDPYIRMARFFDNGQYLVLCTRKEQTELFAKSLYAEIDMAFKRIYSITNEWEICAYTLVFARAFTNIQSANAYQHLFEDLFAIVENDTQKPFKFQHIHDSGLGCLIADAHQGQVLAISNEIKTLMYSIPTLKTQKQIFETLNKIKESDWVQDKYKSWVLAGLSLAFTKMDIEIWNQTPNNTNANESAHANINYDDHSLSLLAAIYRGDDFDQRQWHTAKTYEQYNVQDSYKNKSELACLTYNAKRS</sequence>
<feature type="non-terminal residue" evidence="1">
    <location>
        <position position="1"/>
    </location>
</feature>
<reference evidence="1" key="1">
    <citation type="submission" date="2021-06" db="EMBL/GenBank/DDBJ databases">
        <authorList>
            <person name="Kallberg Y."/>
            <person name="Tangrot J."/>
            <person name="Rosling A."/>
        </authorList>
    </citation>
    <scope>NUCLEOTIDE SEQUENCE</scope>
    <source>
        <strain evidence="1">28 12/20/2015</strain>
    </source>
</reference>
<accession>A0ACA9QA32</accession>
<dbReference type="Proteomes" id="UP000789366">
    <property type="component" value="Unassembled WGS sequence"/>
</dbReference>